<dbReference type="EMBL" id="BFEA01001078">
    <property type="protein sequence ID" value="GBG92541.1"/>
    <property type="molecule type" value="Genomic_DNA"/>
</dbReference>
<keyword evidence="3 10" id="KW-0132">Cell division</keyword>
<keyword evidence="6 11" id="KW-0175">Coiled coil</keyword>
<dbReference type="GO" id="GO:0000226">
    <property type="term" value="P:microtubule cytoskeleton organization"/>
    <property type="evidence" value="ECO:0007669"/>
    <property type="project" value="UniProtKB-ARBA"/>
</dbReference>
<evidence type="ECO:0000256" key="4">
    <source>
        <dbReference type="ARBA" id="ARBA00022776"/>
    </source>
</evidence>
<evidence type="ECO:0000256" key="3">
    <source>
        <dbReference type="ARBA" id="ARBA00022618"/>
    </source>
</evidence>
<dbReference type="GO" id="GO:0005634">
    <property type="term" value="C:nucleus"/>
    <property type="evidence" value="ECO:0007669"/>
    <property type="project" value="UniProtKB-SubCell"/>
</dbReference>
<comment type="similarity">
    <text evidence="1 10">Belongs to the NDC80/HEC1 family.</text>
</comment>
<dbReference type="PANTHER" id="PTHR10643">
    <property type="entry name" value="KINETOCHORE PROTEIN NDC80"/>
    <property type="match status" value="1"/>
</dbReference>
<feature type="region of interest" description="Disordered" evidence="12">
    <location>
        <begin position="1"/>
        <end position="102"/>
    </location>
</feature>
<protein>
    <recommendedName>
        <fullName evidence="10">Kinetochore protein NDC80</fullName>
    </recommendedName>
</protein>
<evidence type="ECO:0000313" key="15">
    <source>
        <dbReference type="Proteomes" id="UP000265515"/>
    </source>
</evidence>
<evidence type="ECO:0000256" key="8">
    <source>
        <dbReference type="ARBA" id="ARBA00023306"/>
    </source>
</evidence>
<comment type="subcellular location">
    <subcellularLocation>
        <location evidence="10">Chromosome</location>
        <location evidence="10">Centromere</location>
        <location evidence="10">Kinetochore</location>
    </subcellularLocation>
    <subcellularLocation>
        <location evidence="10">Nucleus</location>
    </subcellularLocation>
</comment>
<keyword evidence="5 10" id="KW-0995">Kinetochore</keyword>
<feature type="domain" description="Kinetochore protein Ndc80 CH" evidence="13">
    <location>
        <begin position="81"/>
        <end position="206"/>
    </location>
</feature>
<dbReference type="Gramene" id="GBG92541">
    <property type="protein sequence ID" value="GBG92541"/>
    <property type="gene ID" value="CBR_g55876"/>
</dbReference>
<feature type="compositionally biased region" description="Polar residues" evidence="12">
    <location>
        <begin position="67"/>
        <end position="82"/>
    </location>
</feature>
<evidence type="ECO:0000256" key="5">
    <source>
        <dbReference type="ARBA" id="ARBA00022838"/>
    </source>
</evidence>
<evidence type="ECO:0000256" key="9">
    <source>
        <dbReference type="ARBA" id="ARBA00023328"/>
    </source>
</evidence>
<dbReference type="GO" id="GO:0051315">
    <property type="term" value="P:attachment of mitotic spindle microtubules to kinetochore"/>
    <property type="evidence" value="ECO:0007669"/>
    <property type="project" value="UniProtKB-UniRule"/>
</dbReference>
<dbReference type="InterPro" id="IPR038273">
    <property type="entry name" value="Ndc80_sf"/>
</dbReference>
<comment type="subunit">
    <text evidence="10">Component of the NDC80 complex.</text>
</comment>
<evidence type="ECO:0000256" key="12">
    <source>
        <dbReference type="SAM" id="MobiDB-lite"/>
    </source>
</evidence>
<dbReference type="GO" id="GO:0031262">
    <property type="term" value="C:Ndc80 complex"/>
    <property type="evidence" value="ECO:0007669"/>
    <property type="project" value="UniProtKB-UniRule"/>
</dbReference>
<dbReference type="OrthoDB" id="7459479at2759"/>
<evidence type="ECO:0000256" key="7">
    <source>
        <dbReference type="ARBA" id="ARBA00023242"/>
    </source>
</evidence>
<dbReference type="GO" id="GO:0005815">
    <property type="term" value="C:microtubule organizing center"/>
    <property type="evidence" value="ECO:0007669"/>
    <property type="project" value="UniProtKB-ARBA"/>
</dbReference>
<dbReference type="Pfam" id="PF03801">
    <property type="entry name" value="Ndc80_HEC"/>
    <property type="match status" value="1"/>
</dbReference>
<feature type="compositionally biased region" description="Gly residues" evidence="12">
    <location>
        <begin position="31"/>
        <end position="41"/>
    </location>
</feature>
<sequence length="699" mass="77987">MGGISKGAKTKRTLSHAPLAGGMSRLSTLPAGGGGGGGGAGQTSSSRPSVDVRLSSVHPPSGISRRSAGSLSFASVGTTGRRSSAFGKPQQSARTDPRPINDKNYQQNCIRVILQFLQSHGFNMPMTVKQLSSPTKIDFMNLITFIYHVIDPNEKLEGKIEDEVPALFKRLGYPFPISKSGLSAVGSPHTWPALLSALRWLVDGWTAVERSMSITQRREEEGKAAFDEFINKAYPLFLEAKDDLVESMKQELQQKMAISFSSREKMNLELEREVLLLEEEVRAQKEGPSPKQLALTKKEQWAENIAKFDKCIAGVLEKEEEFERELERRKQELVEKEEEEARLLADIKELKEKVSSQRVTVEQVNNWRRGQGIMAGELRVISALKKEKMESILAKEMQIPRERAKLNELVLEYNVLMTKLKLIPETAKQANGIILEIALREDATSAQEYFNIDLKAVVKPHLAEVLKERRAKCCAKSSELSAIHSEENALCTEIEARKAYIQSLAAKLKKREADHKRAAEMHRAEIEDKLKEIEETEVDIFRMRSDRSLEVESENHAAALQDLMSAETELRRRREVLKTRSLTLVRKHMDAKDRITQQMLESRKKLEDMARQVKAPLDAVWARAHGECSATALVMEEGAAAAGGGTDLHVSPRAPPHEEGIEGLVAQLKSTDDDSALIATNEKDGSDLALFPLTNNETL</sequence>
<dbReference type="AlphaFoldDB" id="A0A388MDA6"/>
<evidence type="ECO:0000313" key="14">
    <source>
        <dbReference type="EMBL" id="GBG92541.1"/>
    </source>
</evidence>
<evidence type="ECO:0000256" key="2">
    <source>
        <dbReference type="ARBA" id="ARBA00022454"/>
    </source>
</evidence>
<evidence type="ECO:0000256" key="1">
    <source>
        <dbReference type="ARBA" id="ARBA00007050"/>
    </source>
</evidence>
<dbReference type="FunFam" id="1.10.418.30:FF:000002">
    <property type="entry name" value="NDC80, kinetochore complex component"/>
    <property type="match status" value="1"/>
</dbReference>
<keyword evidence="2 10" id="KW-0158">Chromosome</keyword>
<dbReference type="Proteomes" id="UP000265515">
    <property type="component" value="Unassembled WGS sequence"/>
</dbReference>
<dbReference type="GO" id="GO:0005737">
    <property type="term" value="C:cytoplasm"/>
    <property type="evidence" value="ECO:0007669"/>
    <property type="project" value="UniProtKB-ARBA"/>
</dbReference>
<dbReference type="InterPro" id="IPR005550">
    <property type="entry name" value="Kinetochore_Ndc80"/>
</dbReference>
<comment type="caution">
    <text evidence="14">The sequence shown here is derived from an EMBL/GenBank/DDBJ whole genome shotgun (WGS) entry which is preliminary data.</text>
</comment>
<evidence type="ECO:0000256" key="11">
    <source>
        <dbReference type="SAM" id="Coils"/>
    </source>
</evidence>
<gene>
    <name evidence="14" type="ORF">CBR_g55876</name>
</gene>
<comment type="function">
    <text evidence="10">Acts as a component of the essential kinetochore-associated NDC80 complex, which is required for chromosome segregation and spindle checkpoint activity.</text>
</comment>
<keyword evidence="15" id="KW-1185">Reference proteome</keyword>
<keyword evidence="7 10" id="KW-0539">Nucleus</keyword>
<dbReference type="PANTHER" id="PTHR10643:SF2">
    <property type="entry name" value="KINETOCHORE PROTEIN NDC80 HOMOLOG"/>
    <property type="match status" value="1"/>
</dbReference>
<organism evidence="14 15">
    <name type="scientific">Chara braunii</name>
    <name type="common">Braun's stonewort</name>
    <dbReference type="NCBI Taxonomy" id="69332"/>
    <lineage>
        <taxon>Eukaryota</taxon>
        <taxon>Viridiplantae</taxon>
        <taxon>Streptophyta</taxon>
        <taxon>Charophyceae</taxon>
        <taxon>Charales</taxon>
        <taxon>Characeae</taxon>
        <taxon>Chara</taxon>
    </lineage>
</organism>
<feature type="coiled-coil region" evidence="11">
    <location>
        <begin position="312"/>
        <end position="353"/>
    </location>
</feature>
<evidence type="ECO:0000256" key="6">
    <source>
        <dbReference type="ARBA" id="ARBA00023054"/>
    </source>
</evidence>
<dbReference type="OMA" id="NHVSRCA"/>
<evidence type="ECO:0000259" key="13">
    <source>
        <dbReference type="Pfam" id="PF03801"/>
    </source>
</evidence>
<dbReference type="GO" id="GO:0051301">
    <property type="term" value="P:cell division"/>
    <property type="evidence" value="ECO:0007669"/>
    <property type="project" value="UniProtKB-UniRule"/>
</dbReference>
<proteinExistence type="inferred from homology"/>
<dbReference type="Gene3D" id="1.10.418.30">
    <property type="entry name" value="Ncd80 complex, Ncd80 subunit"/>
    <property type="match status" value="1"/>
</dbReference>
<keyword evidence="4 10" id="KW-0498">Mitosis</keyword>
<keyword evidence="9 10" id="KW-0137">Centromere</keyword>
<name>A0A388MDA6_CHABU</name>
<dbReference type="STRING" id="69332.A0A388MDA6"/>
<accession>A0A388MDA6</accession>
<dbReference type="InterPro" id="IPR055260">
    <property type="entry name" value="Ndc80_CH"/>
</dbReference>
<reference evidence="14 15" key="1">
    <citation type="journal article" date="2018" name="Cell">
        <title>The Chara Genome: Secondary Complexity and Implications for Plant Terrestrialization.</title>
        <authorList>
            <person name="Nishiyama T."/>
            <person name="Sakayama H."/>
            <person name="Vries J.D."/>
            <person name="Buschmann H."/>
            <person name="Saint-Marcoux D."/>
            <person name="Ullrich K.K."/>
            <person name="Haas F.B."/>
            <person name="Vanderstraeten L."/>
            <person name="Becker D."/>
            <person name="Lang D."/>
            <person name="Vosolsobe S."/>
            <person name="Rombauts S."/>
            <person name="Wilhelmsson P.K.I."/>
            <person name="Janitza P."/>
            <person name="Kern R."/>
            <person name="Heyl A."/>
            <person name="Rumpler F."/>
            <person name="Villalobos L.I.A.C."/>
            <person name="Clay J.M."/>
            <person name="Skokan R."/>
            <person name="Toyoda A."/>
            <person name="Suzuki Y."/>
            <person name="Kagoshima H."/>
            <person name="Schijlen E."/>
            <person name="Tajeshwar N."/>
            <person name="Catarino B."/>
            <person name="Hetherington A.J."/>
            <person name="Saltykova A."/>
            <person name="Bonnot C."/>
            <person name="Breuninger H."/>
            <person name="Symeonidi A."/>
            <person name="Radhakrishnan G.V."/>
            <person name="Van Nieuwerburgh F."/>
            <person name="Deforce D."/>
            <person name="Chang C."/>
            <person name="Karol K.G."/>
            <person name="Hedrich R."/>
            <person name="Ulvskov P."/>
            <person name="Glockner G."/>
            <person name="Delwiche C.F."/>
            <person name="Petrasek J."/>
            <person name="Van de Peer Y."/>
            <person name="Friml J."/>
            <person name="Beilby M."/>
            <person name="Dolan L."/>
            <person name="Kohara Y."/>
            <person name="Sugano S."/>
            <person name="Fujiyama A."/>
            <person name="Delaux P.-M."/>
            <person name="Quint M."/>
            <person name="TheiBen G."/>
            <person name="Hagemann M."/>
            <person name="Harholt J."/>
            <person name="Dunand C."/>
            <person name="Zachgo S."/>
            <person name="Langdale J."/>
            <person name="Maumus F."/>
            <person name="Straeten D.V.D."/>
            <person name="Gould S.B."/>
            <person name="Rensing S.A."/>
        </authorList>
    </citation>
    <scope>NUCLEOTIDE SEQUENCE [LARGE SCALE GENOMIC DNA]</scope>
    <source>
        <strain evidence="14 15">S276</strain>
    </source>
</reference>
<evidence type="ECO:0000256" key="10">
    <source>
        <dbReference type="RuleBase" id="RU368072"/>
    </source>
</evidence>
<keyword evidence="8 10" id="KW-0131">Cell cycle</keyword>